<dbReference type="RefSeq" id="WP_147040058.1">
    <property type="nucleotide sequence ID" value="NZ_BJYZ01000002.1"/>
</dbReference>
<reference evidence="1 2" key="1">
    <citation type="submission" date="2019-07" db="EMBL/GenBank/DDBJ databases">
        <title>Whole genome shotgun sequence of Skermanella aerolata NBRC 106429.</title>
        <authorList>
            <person name="Hosoyama A."/>
            <person name="Uohara A."/>
            <person name="Ohji S."/>
            <person name="Ichikawa N."/>
        </authorList>
    </citation>
    <scope>NUCLEOTIDE SEQUENCE [LARGE SCALE GENOMIC DNA]</scope>
    <source>
        <strain evidence="1 2">NBRC 106429</strain>
    </source>
</reference>
<accession>A0A512DIZ8</accession>
<keyword evidence="2" id="KW-1185">Reference proteome</keyword>
<organism evidence="1 2">
    <name type="scientific">Skermanella aerolata</name>
    <dbReference type="NCBI Taxonomy" id="393310"/>
    <lineage>
        <taxon>Bacteria</taxon>
        <taxon>Pseudomonadati</taxon>
        <taxon>Pseudomonadota</taxon>
        <taxon>Alphaproteobacteria</taxon>
        <taxon>Rhodospirillales</taxon>
        <taxon>Azospirillaceae</taxon>
        <taxon>Skermanella</taxon>
    </lineage>
</organism>
<protein>
    <submittedName>
        <fullName evidence="1">Uncharacterized protein</fullName>
    </submittedName>
</protein>
<name>A0A512DIZ8_9PROT</name>
<dbReference type="EMBL" id="BJYZ01000002">
    <property type="protein sequence ID" value="GEO36457.1"/>
    <property type="molecule type" value="Genomic_DNA"/>
</dbReference>
<dbReference type="Proteomes" id="UP000321523">
    <property type="component" value="Unassembled WGS sequence"/>
</dbReference>
<proteinExistence type="predicted"/>
<evidence type="ECO:0000313" key="2">
    <source>
        <dbReference type="Proteomes" id="UP000321523"/>
    </source>
</evidence>
<dbReference type="AlphaFoldDB" id="A0A512DIZ8"/>
<gene>
    <name evidence="1" type="ORF">SAE02_06050</name>
</gene>
<comment type="caution">
    <text evidence="1">The sequence shown here is derived from an EMBL/GenBank/DDBJ whole genome shotgun (WGS) entry which is preliminary data.</text>
</comment>
<evidence type="ECO:0000313" key="1">
    <source>
        <dbReference type="EMBL" id="GEO36457.1"/>
    </source>
</evidence>
<sequence length="88" mass="9891">MSMRVSPVDQLRDTGQRFEELDARLAEQAEAALDRQAVLPPQRRDVLSPVLNFVSWSYSQEPEVNPAVIQGFVFPASYLPSASQIFPE</sequence>